<dbReference type="Proteomes" id="UP000242875">
    <property type="component" value="Unassembled WGS sequence"/>
</dbReference>
<dbReference type="GO" id="GO:0047429">
    <property type="term" value="F:nucleoside triphosphate diphosphatase activity"/>
    <property type="evidence" value="ECO:0007669"/>
    <property type="project" value="TreeGrafter"/>
</dbReference>
<dbReference type="InterPro" id="IPR017850">
    <property type="entry name" value="Alkaline_phosphatase_core_sf"/>
</dbReference>
<reference evidence="1 2" key="1">
    <citation type="journal article" date="2017" name="Mycologia">
        <title>Bifiguratus adelaidae, gen. et sp. nov., a new member of Mucoromycotina in endophytic and soil-dwelling habitats.</title>
        <authorList>
            <person name="Torres-Cruz T.J."/>
            <person name="Billingsley Tobias T.L."/>
            <person name="Almatruk M."/>
            <person name="Hesse C."/>
            <person name="Kuske C.R."/>
            <person name="Desiro A."/>
            <person name="Benucci G.M."/>
            <person name="Bonito G."/>
            <person name="Stajich J.E."/>
            <person name="Dunlap C."/>
            <person name="Arnold A.E."/>
            <person name="Porras-Alfaro A."/>
        </authorList>
    </citation>
    <scope>NUCLEOTIDE SEQUENCE [LARGE SCALE GENOMIC DNA]</scope>
    <source>
        <strain evidence="1 2">AZ0501</strain>
    </source>
</reference>
<evidence type="ECO:0000313" key="2">
    <source>
        <dbReference type="Proteomes" id="UP000242875"/>
    </source>
</evidence>
<dbReference type="PANTHER" id="PTHR10151:SF120">
    <property type="entry name" value="BIS(5'-ADENOSYL)-TRIPHOSPHATASE"/>
    <property type="match status" value="1"/>
</dbReference>
<gene>
    <name evidence="1" type="ORF">BZG36_04293</name>
</gene>
<dbReference type="PANTHER" id="PTHR10151">
    <property type="entry name" value="ECTONUCLEOTIDE PYROPHOSPHATASE/PHOSPHODIESTERASE"/>
    <property type="match status" value="1"/>
</dbReference>
<dbReference type="CDD" id="cd16018">
    <property type="entry name" value="Enpp"/>
    <property type="match status" value="1"/>
</dbReference>
<dbReference type="Gene3D" id="3.40.720.10">
    <property type="entry name" value="Alkaline Phosphatase, subunit A"/>
    <property type="match status" value="1"/>
</dbReference>
<dbReference type="SUPFAM" id="SSF53649">
    <property type="entry name" value="Alkaline phosphatase-like"/>
    <property type="match status" value="1"/>
</dbReference>
<sequence length="362" mass="41357">MNPSFPSVTFPNHWTLATGLYPESHGIVGNEFYDPELHESFFYKDPKLSWDSKWWHGEPIWITTVLQNVSSAVLMWPGCSTTIHNTTPTYHVDYSDDLSLDDKVDVALNWLDIENVDERPQLIALYFPDVDQMGHRNGPDSKEVNQVISQADTMIGRLVAEIDDRGLSDWVNIVVTSDHGMSNSSLDRLIFYDEILSPDLMQYVGETEAWPLLGIRPNTSDLGIQQRMYDELALWAELHHHPHYQVYQRPDIPEKWHFSHSQRITPILAVPDLGWAFVTHSTFDIKTRKVYRPIGIHGYDNFEEEMRAIFVAKGPAFEAMVGGRGKVVQGFQNIELYEVLAGILRVHPAPNNATLHGRLLPL</sequence>
<keyword evidence="2" id="KW-1185">Reference proteome</keyword>
<accession>A0A261XVD2</accession>
<dbReference type="Gene3D" id="3.30.1360.180">
    <property type="match status" value="1"/>
</dbReference>
<dbReference type="EMBL" id="MVBO01000163">
    <property type="protein sequence ID" value="OZJ02326.1"/>
    <property type="molecule type" value="Genomic_DNA"/>
</dbReference>
<comment type="caution">
    <text evidence="1">The sequence shown here is derived from an EMBL/GenBank/DDBJ whole genome shotgun (WGS) entry which is preliminary data.</text>
</comment>
<dbReference type="Pfam" id="PF01663">
    <property type="entry name" value="Phosphodiest"/>
    <property type="match status" value="1"/>
</dbReference>
<organism evidence="1 2">
    <name type="scientific">Bifiguratus adelaidae</name>
    <dbReference type="NCBI Taxonomy" id="1938954"/>
    <lineage>
        <taxon>Eukaryota</taxon>
        <taxon>Fungi</taxon>
        <taxon>Fungi incertae sedis</taxon>
        <taxon>Mucoromycota</taxon>
        <taxon>Mucoromycotina</taxon>
        <taxon>Endogonomycetes</taxon>
        <taxon>Endogonales</taxon>
        <taxon>Endogonales incertae sedis</taxon>
        <taxon>Bifiguratus</taxon>
    </lineage>
</organism>
<proteinExistence type="predicted"/>
<dbReference type="GO" id="GO:0017111">
    <property type="term" value="F:ribonucleoside triphosphate phosphatase activity"/>
    <property type="evidence" value="ECO:0007669"/>
    <property type="project" value="TreeGrafter"/>
</dbReference>
<protein>
    <submittedName>
        <fullName evidence="1">Uncharacterized protein</fullName>
    </submittedName>
</protein>
<evidence type="ECO:0000313" key="1">
    <source>
        <dbReference type="EMBL" id="OZJ02326.1"/>
    </source>
</evidence>
<dbReference type="GO" id="GO:0009141">
    <property type="term" value="P:nucleoside triphosphate metabolic process"/>
    <property type="evidence" value="ECO:0007669"/>
    <property type="project" value="TreeGrafter"/>
</dbReference>
<dbReference type="AlphaFoldDB" id="A0A261XVD2"/>
<dbReference type="OrthoDB" id="415411at2759"/>
<name>A0A261XVD2_9FUNG</name>
<dbReference type="InterPro" id="IPR002591">
    <property type="entry name" value="Phosphodiest/P_Trfase"/>
</dbReference>